<evidence type="ECO:0000256" key="1">
    <source>
        <dbReference type="ARBA" id="ARBA00022670"/>
    </source>
</evidence>
<dbReference type="InterPro" id="IPR012334">
    <property type="entry name" value="Pectin_lyas_fold"/>
</dbReference>
<dbReference type="NCBIfam" id="NF012200">
    <property type="entry name" value="choice_anch_D"/>
    <property type="match status" value="3"/>
</dbReference>
<dbReference type="InterPro" id="IPR024079">
    <property type="entry name" value="MetalloPept_cat_dom_sf"/>
</dbReference>
<dbReference type="InterPro" id="IPR011467">
    <property type="entry name" value="DUF1573"/>
</dbReference>
<dbReference type="GeneID" id="98646418"/>
<keyword evidence="2" id="KW-0479">Metal-binding</keyword>
<reference evidence="7 8" key="1">
    <citation type="submission" date="2019-08" db="EMBL/GenBank/DDBJ databases">
        <title>Deep-cultivation of Planctomycetes and their phenomic and genomic characterization uncovers novel biology.</title>
        <authorList>
            <person name="Wiegand S."/>
            <person name="Jogler M."/>
            <person name="Boedeker C."/>
            <person name="Pinto D."/>
            <person name="Vollmers J."/>
            <person name="Rivas-Marin E."/>
            <person name="Kohn T."/>
            <person name="Peeters S.H."/>
            <person name="Heuer A."/>
            <person name="Rast P."/>
            <person name="Oberbeckmann S."/>
            <person name="Bunk B."/>
            <person name="Jeske O."/>
            <person name="Meyerdierks A."/>
            <person name="Storesund J.E."/>
            <person name="Kallscheuer N."/>
            <person name="Luecker S."/>
            <person name="Lage O.M."/>
            <person name="Pohl T."/>
            <person name="Merkel B.J."/>
            <person name="Hornburger P."/>
            <person name="Mueller R.-W."/>
            <person name="Bruemmer F."/>
            <person name="Labrenz M."/>
            <person name="Spormann A.M."/>
            <person name="Op den Camp H."/>
            <person name="Overmann J."/>
            <person name="Amann R."/>
            <person name="Jetten M.S.M."/>
            <person name="Mascher T."/>
            <person name="Medema M.H."/>
            <person name="Devos D.P."/>
            <person name="Kaster A.-K."/>
            <person name="Ovreas L."/>
            <person name="Rohde M."/>
            <person name="Galperin M.Y."/>
            <person name="Jogler C."/>
        </authorList>
    </citation>
    <scope>NUCLEOTIDE SEQUENCE [LARGE SCALE GENOMIC DNA]</scope>
    <source>
        <strain evidence="7 8">DSM 8797</strain>
    </source>
</reference>
<dbReference type="InterPro" id="IPR013783">
    <property type="entry name" value="Ig-like_fold"/>
</dbReference>
<proteinExistence type="predicted"/>
<dbReference type="SMART" id="SM00710">
    <property type="entry name" value="PbH1"/>
    <property type="match status" value="15"/>
</dbReference>
<dbReference type="Pfam" id="PF07610">
    <property type="entry name" value="DUF1573"/>
    <property type="match status" value="1"/>
</dbReference>
<dbReference type="RefSeq" id="WP_044236716.1">
    <property type="nucleotide sequence ID" value="NZ_CP042910.1"/>
</dbReference>
<accession>A0ABX5YJU9</accession>
<dbReference type="SUPFAM" id="SSF51126">
    <property type="entry name" value="Pectin lyase-like"/>
    <property type="match status" value="3"/>
</dbReference>
<dbReference type="InterPro" id="IPR006626">
    <property type="entry name" value="PbH1"/>
</dbReference>
<evidence type="ECO:0000259" key="6">
    <source>
        <dbReference type="Pfam" id="PF25275"/>
    </source>
</evidence>
<evidence type="ECO:0000259" key="5">
    <source>
        <dbReference type="Pfam" id="PF00413"/>
    </source>
</evidence>
<dbReference type="InterPro" id="IPR011050">
    <property type="entry name" value="Pectin_lyase_fold/virulence"/>
</dbReference>
<feature type="domain" description="Golvesin/Xly CBD-like" evidence="6">
    <location>
        <begin position="4987"/>
        <end position="5118"/>
    </location>
</feature>
<dbReference type="InterPro" id="IPR001818">
    <property type="entry name" value="Pept_M10_metallopeptidase"/>
</dbReference>
<dbReference type="SUPFAM" id="SSF55486">
    <property type="entry name" value="Metalloproteases ('zincins'), catalytic domain"/>
    <property type="match status" value="1"/>
</dbReference>
<organism evidence="7 8">
    <name type="scientific">Gimesia maris</name>
    <dbReference type="NCBI Taxonomy" id="122"/>
    <lineage>
        <taxon>Bacteria</taxon>
        <taxon>Pseudomonadati</taxon>
        <taxon>Planctomycetota</taxon>
        <taxon>Planctomycetia</taxon>
        <taxon>Planctomycetales</taxon>
        <taxon>Planctomycetaceae</taxon>
        <taxon>Gimesia</taxon>
    </lineage>
</organism>
<dbReference type="Gene3D" id="2.60.40.10">
    <property type="entry name" value="Immunoglobulins"/>
    <property type="match status" value="4"/>
</dbReference>
<dbReference type="Pfam" id="PF25275">
    <property type="entry name" value="Golvesin_C"/>
    <property type="match status" value="2"/>
</dbReference>
<sequence>MLLTNWLNTLTSRIRKRRVFRSRDRRDIRKRWQSIVNNQISTTEALEDRTLLTTFLVDDDFSGLTNGDAIADFDPVTGGDQAGVFGTHAFATIQDAVTAAASSGDLSDIIYIADGTYNENVTVGTSIEFIGAGTAATTVTGSGILFTVAADDVRFQDMTLQNATQGIRVNSVVDNLQVDNLSFEGIVSGTYGIEIHNSAVLTNLSVANSFFSGTGGTGIRMASTAVADGIHVNNTEFDGMKNAINEASNNTVTGGHLRDLQVTNSTFQNISDVSIYAEDMRDSNISGNDFFGNPAGDSERDIVLNNKYSANGMAFGNIQITNNSFSNSDRPAIQLDSRAEAITGAVTISDNTFDSDIGTLTYSWTRIDVNLNSSYSHAPVTINNNSITFTGSASAGSTGTSAISLSGGSDAITISGNTLTDNTTLVGYETTGIFIATDNSYSGAISPTAVIDISNNFISGFDAAIGLYDLQASTPGGLTTGAQVNVTNNSLAGNTAGVTSGTGEIVNASGNWWGSFDEGDVAGLMTVGVDFSSYLNSGTDTDGGTAGFQGNFNVVNVTALGDQTGPLSRIQEAIEAVNPGGTINIASGTYAGNVDATATGIDKSVKLVPGSSPGQVVINGDLKLDGNDIVDIEVNGTTAGTEYDQFVVNGDLALGGATLNLIDGHTPDVAESFILIENNGPNPVGGTFNGYPEGYVFTDFLGVGGLSAYLTYAGGDGNDVAIYTEIPAPVVDIPADGGADEYVMQIIGGNVVITEVGSGNVVSNTPLSALEGTLVINGEAGANDTLTIDMTGIDQTTDLQIIFNGGTGGFDTLELVNGNLDSMEFRYVDPSSGSIRLNGSGSDFISYTGLEPVTSTVNATNVTLTYTGGAEIIDISDLGGGQTRANSSLGEMTDFFNPTGTLTINAGTGADTININSLAAGYTANIIINGGDETDTINVDSSVSLAAGKTIQFNAEVVELTGDVTADAITGTATTVNITGSAGGAEIQDAIDLAASGATINIAAGTYSGLISLNKSVDLLGANAGIDPNSMVRGAESIINHAGFYAINPTADDATIDGFSFVGNGGRVIDSYADANNLTIANNIFNNTNIPGGQGGIQLQSGSFDDLTVEQNLFQFTGGGAALLVGAGGSFERMHIVGNHFAGTTGGIFQNGGTINDAVVEQNEFTGDVGMNMGDAGNIQIRENTFDGTFFTGFQVGTIGGEIVGNTFQNIEASPGFFGQAFELWGGQYGTTVSENVTIENNVIHYNDVVGAAEPTHGIRLRLPDGGPGIDASTIHINNNTFIDGGVHGDAKAIRHFGDQTTAADASGNWWGTTNESSIEALMEDADGGTPLMVDFTSFLDDGTDQNVGLAGFQGDFSTLNVTALGSQTGPAGRIQEAISNVTFGGTVNILSGTYAGNVDATVTGINKNVTLAPGNSPGQVVINGDLILNGDDFLDIEINGQTAGSGYDQFIVNGAVVLNDAALNLTNTYSPVDGDRFTLIDNDAADGITGTFIGFPEGHEFTNFLGSGLNAYLTYVGGNGNDVVIHMEDSTPEVTLPANGTTDHYSLEIDGTNVVIKDVTTGDIISSTPLASLEGTLVINGEDGQNDTLSIDMTGIDDTTPLQIQFNGGTGGFDTLELLGGSLNSVEHIFTSDSSGSVQLNGSGTDFIRYTGLEPVLDTIVAGDRTFSFTGAAEIITLSDDGVAANGTSRIDSDLFGEVVTFLNPTDNIFINTEVSGGSGADLVDIVGLDSDFDANLTVTAGTDDTINTGTVDIGSGALDLTGGQVNVNGAFTTTGSVDIVSTFGNITFASAGSIDAGTSEIDLTAASNVNSLNVTTTSEVRVTATTGGINDLTLNAQITADRVALRAGTGGITGITTNVNTLAARATDGGFDIDNIGSLEIGSVNGLDGITANSSQIYVTATGALTVNQAVSAETIGYLRAVDAASAGQDLNVNAGVTTTSGNLNLQAGDNLNLATGVTLNAAAALILNIDSPFGGVADAAGGVANLNGILQAGTDITVNGGTQADQVIIDSNGGPSNDGGTVDGIQSLFTFVGGGGSDELIVDDSGDNTGDNIIIQNTAPGVGAVIGAGAVTLSYEDLEDLTVYSGSDADDITVNPNISTAINIIGGNPTTSPGDSLTYLTPFGEGSTYTPTGADSGTIAATGGFQTVTFDEIETVTLGGSVTVTGTADDDVLTITATSANAGTYQIVSGGVPGPVVNINSITDFTFNGGDGDDVLIIDNSGIAPTAGSDLFNPVDGIFFNGQGNTVVGDSLQILGGDATTVEHRFTNNNDGSIHIDGSPTATITYTGLEPIQDDITATDRIFSFLGGAETITLSDDGDVGDGESTIDSDLAESVTFAHPSGTVTINTEASGGSGADLVQINAVDANFTANLTVNAGNDDTIITTTVDIGAGIADLNAGIVNINNVFTTTGSVDIDAETTIVFTPAGVIDAGASNIDLTVNNGNIALGQVTTTGDVTLTATAGIPALGIISDINLGVNNITATNATLVSSGDVGFLDALEIAVTALEANAGGLLNVDNTGTLDIGFTGGINGVTVGAASTITSTGTLSVTEDITATGSGLIHVESSAGNVQMTSGTQIDGGSGDVEVVAANDVQLGLLTTSANVSVTATAGEITDNNAGSTNINAVNATLTAGTGAGVGDALETTITALEANTGAGLEVDDAGTLNIGFTGGIVGLTAGAPSRVTSSGTMTVTEGITASGGNLQLENTVDDFVLNASTTISNTGGFAIQVDSANDLTVNGTVQTAAGAITLRADNDLLLGSSSLVDTVVGTSTATVTLTADFDDNDSGVFSQDGGGTSLVNARDGVLNVTAEGNIEIADLRGATVQVDSEDGAILDNTSPGEAPLITATNAYLEAGTSVGTGDDINTAVTTLAGRSLNGQFRVSNTGALTIGTVGGFPAGVVATNGSVTISTVDTVGADDDLTINTGVTVQSTTASVELNVGDDFTLTAGGTIQAASTIAINVDPSAGDLDLAGSTVDLLGNVIAAQTTISGGDDSDTFNILPTQDSPITVNGGDPTLPVVPGDVLNLDFSGLASPPVLTLGVDAGSGAFSFLAPDLEQPVNYSSIENVNTSVGGYHLVLNMFTSGFQDSSDDTIDATVDATDTDLLLDINGGNFFTGAVADILSFTTIGSTDNETLNINENGNGVLPFFQGAAPATIPGSNGSHLNTSAQTFLDAEFAGAAPFTVDDITIHYDGGLGTDTLNVNFTSDHNTGYFSDTDDGLGSGNIGAATTAGADIDLGLSFARLEGVGINGTATGGLRVDASSTPLTDNITISDDGTPADGISLIDGNMQFTDLLFSGFDDLQVVSGTGAETLDLVGLDSDTTLTDVELNADDVDGTDTGNDTIRVQSTPTGTVTNVTVRGGLGNDLIQIFDAGNTVDNIFAAITVFGEDGTDTLTLDDSGDVTGDDTFEVTSTTIEGISSSPGTDVTFTDIDNLNVTGTAGNDTINVNLGASLDLNNVEINGSGGDDTFNLQNSTPAGVDTRLNGDAGLDDFIFLASNVLTGVIDGGADVDTIDYSSYTPAVHVILNAVGTTDGFRGTESTSILETVLSTGFDNIDNLIGSAGVDTLQGPDLSNYWGITSTDEGFIIADRTNLNSGRPTVAGDAIASGAEERLDFTSFQNLIGGSQDDRFDLSDGAGLTGTLDGDSGNDSLDYRDFTTGVTVNLFAGTATNIGSLLAGAGGGDDDNSIENVFGGDGNDNITGDNDNNILGDGLGSDNLDGGGFGAGGGIGAGGSGNGGNDVFLIEPGNAGSADVITDIHGNDTVDFRFASAGITFDVDIINEAQTVFGTSTVELRQIQPEQPDTNPSFMENVVGSQQDDYIYIDPLSQDGNFPIDGPPVLRSADGQGGTDFLDFDSKGQEVIDTGFSLTADGVGTVQYLNFENVTPFEDNPAFIIDNGDPGFTFTGDWPWYTLSNTYLTTGAGFEDDFYVTDAETPFSTGPAQAYWEFFGLTPGEYRVSVTWPFSENPSAAQFKATDAPFTVYDGTRDEIGSTAIDHGTFDLNQQLEPDDYSADGTTWEILDTFTISSRTLTVMLTNLADGYITADAIRIERVSAGPEIDLVDVTDPMEPPAQIVDGEPDGIQFGPTELLTDVVRTFEITNSGSSDLTISNVLVPTGYETTLTNQVIGSGNTVSFTITMGSDTFGDRSGIFSFETDDVDESTFNILLDGQVSNVIIIDDGDADFSATPGFINFPTLENLGSNGYEGDVTGAVPNDPGSTPAPGLETATWTFSGLTNGNYRVSTTWSQYFNRVEDAPYSLNGGSIIEVDQSVAPSSFVEDGVAWFDLSTSFNVTTGELVVTLTNEASNWVRDHWDLANGVIADAVRIEYLPVPDIEITVDGSPVDDDTGVVDFGSTLPGIPVIKEFTITNLSTTDAVNVTGLIEFPPGFSILPTSPFGTDTATVPLAAGASITFSIQFDGGTNGTTFGKVSFTTGDADENPYNFTVRGEAGPATVGINDTNFSKSGTWQEVNPENIGDPLFLYANELYQPGTGANAATWSFDVEPGRYQVVAHWTVDPGVTMNGSGAASNAPYTISDGLSPVIVYVNQQTSSNDFLDDGILWEYIGDPFVVSDPSSTLTVQLTDDADGIVYADQIRIYRVVDPVVKVEVDGGTVEDSGTVNFDDTIVGASVVKTFTVSNYGERNMALSPTINLPAGFSLISGFGSTNLAPGASTTFTLQMDASSAGSFEGMVSFGVDSSDANPFNFTVTGSAANSMIIDNGDLGYTTSGNWIPQSSTTIYDYYEDDQDVLASDNLPSTDTATWDFTNLAAGTYSISSHWGSHSNLSSNAQFLISGILGGDITVSLDQRYAADDFVDGSGVNWEALGTFQVAGGSDLTITLLDNGTPGRLAADAMRLEVLLPGTIDPEIEIEAGAVSLVDSVSNIDLGTAFYGETLSQTFTITNTGTDTLSLSSVTLTNGSVFGVPVLPDFTIYAGQSTTFTVEFNSTGTAGPETSLLTINSNDSDEGSFEIDLSATMTTTLIIDDGDTGFSSTGDFFATSWLAYYEWDAHQLNTGDTGTATWEFSGLNPGDNFNVYATWSAHGSLATNAEYSINAGGPIVVNQRLAPNDLNSDGANWELLGTVNVTAGGLISVTLSENAADGRIRADAIRIERTGPLMAAAGVSTSNAPAITQSDLDSVRDAALSYWKSTGLSETQISLLESVSFVLADLPDAMLGAATTTTILIDVNAAGYGWFVDDTPFDNSEFSLDASGELIAGTGSAAYGQMDLLTVMLHEMGHTLGYDHDDDGDSLMSDALDASERHLPEIDDFFSGVADGDNPLLD</sequence>
<keyword evidence="1" id="KW-0645">Protease</keyword>
<dbReference type="Gene3D" id="2.160.20.10">
    <property type="entry name" value="Single-stranded right-handed beta-helix, Pectin lyase-like"/>
    <property type="match status" value="2"/>
</dbReference>
<evidence type="ECO:0000313" key="7">
    <source>
        <dbReference type="EMBL" id="QEG15942.1"/>
    </source>
</evidence>
<keyword evidence="3" id="KW-0378">Hydrolase</keyword>
<gene>
    <name evidence="7" type="ORF">GmarT_18030</name>
</gene>
<dbReference type="Gene3D" id="3.40.390.10">
    <property type="entry name" value="Collagenase (Catalytic Domain)"/>
    <property type="match status" value="1"/>
</dbReference>
<protein>
    <submittedName>
        <fullName evidence="7">Pectinesterase</fullName>
    </submittedName>
</protein>
<dbReference type="Proteomes" id="UP000322887">
    <property type="component" value="Chromosome"/>
</dbReference>
<keyword evidence="4" id="KW-0862">Zinc</keyword>
<dbReference type="Pfam" id="PF00413">
    <property type="entry name" value="Peptidase_M10"/>
    <property type="match status" value="1"/>
</dbReference>
<evidence type="ECO:0000256" key="3">
    <source>
        <dbReference type="ARBA" id="ARBA00022801"/>
    </source>
</evidence>
<name>A0ABX5YJU9_9PLAN</name>
<feature type="domain" description="Golvesin/Xly CBD-like" evidence="6">
    <location>
        <begin position="4721"/>
        <end position="4862"/>
    </location>
</feature>
<dbReference type="InterPro" id="IPR033803">
    <property type="entry name" value="CBD-like_Golvesin-Xly"/>
</dbReference>
<keyword evidence="8" id="KW-1185">Reference proteome</keyword>
<evidence type="ECO:0000256" key="2">
    <source>
        <dbReference type="ARBA" id="ARBA00022723"/>
    </source>
</evidence>
<evidence type="ECO:0000313" key="8">
    <source>
        <dbReference type="Proteomes" id="UP000322887"/>
    </source>
</evidence>
<dbReference type="EMBL" id="CP042910">
    <property type="protein sequence ID" value="QEG15942.1"/>
    <property type="molecule type" value="Genomic_DNA"/>
</dbReference>
<feature type="domain" description="Peptidase M10 metallopeptidase" evidence="5">
    <location>
        <begin position="5212"/>
        <end position="5263"/>
    </location>
</feature>
<evidence type="ECO:0000256" key="4">
    <source>
        <dbReference type="ARBA" id="ARBA00022833"/>
    </source>
</evidence>